<keyword evidence="4" id="KW-1185">Reference proteome</keyword>
<feature type="region of interest" description="Disordered" evidence="1">
    <location>
        <begin position="1"/>
        <end position="125"/>
    </location>
</feature>
<dbReference type="Proteomes" id="UP001165079">
    <property type="component" value="Unassembled WGS sequence"/>
</dbReference>
<feature type="compositionally biased region" description="Pro residues" evidence="1">
    <location>
        <begin position="72"/>
        <end position="85"/>
    </location>
</feature>
<dbReference type="RefSeq" id="WP_285665161.1">
    <property type="nucleotide sequence ID" value="NZ_BSTX01000003.1"/>
</dbReference>
<organism evidence="3 4">
    <name type="scientific">Actinorhabdospora filicis</name>
    <dbReference type="NCBI Taxonomy" id="1785913"/>
    <lineage>
        <taxon>Bacteria</taxon>
        <taxon>Bacillati</taxon>
        <taxon>Actinomycetota</taxon>
        <taxon>Actinomycetes</taxon>
        <taxon>Micromonosporales</taxon>
        <taxon>Micromonosporaceae</taxon>
        <taxon>Actinorhabdospora</taxon>
    </lineage>
</organism>
<keyword evidence="2" id="KW-0472">Membrane</keyword>
<accession>A0A9W6WBG1</accession>
<protein>
    <recommendedName>
        <fullName evidence="5">DUF4878 domain-containing protein</fullName>
    </recommendedName>
</protein>
<evidence type="ECO:0008006" key="5">
    <source>
        <dbReference type="Google" id="ProtNLM"/>
    </source>
</evidence>
<feature type="compositionally biased region" description="Pro residues" evidence="1">
    <location>
        <begin position="18"/>
        <end position="29"/>
    </location>
</feature>
<evidence type="ECO:0000256" key="1">
    <source>
        <dbReference type="SAM" id="MobiDB-lite"/>
    </source>
</evidence>
<proteinExistence type="predicted"/>
<feature type="compositionally biased region" description="Pro residues" evidence="1">
    <location>
        <begin position="37"/>
        <end position="48"/>
    </location>
</feature>
<gene>
    <name evidence="3" type="ORF">Afil01_48400</name>
</gene>
<sequence>MTYPPQGQPYDPSQQPAQPDPYAPYPPAQPDNAAQSPYPPGAPVPPQEPLGGQYGPTSAPPAQDPYAQTSAPPNPYAQPAAPPDPYAQTSAPPAAYPAAPYPPAQPQYDPYAQTSAPPAPQVDAYGNPITQAWQAPMYTAPQPPKSKAPLFAAIGGGAALFVVALIVIIVLVSGGGPTGTVEDWLAAVKDKDITEANSLVCDTDDPYIDTDDLDSTDEQAEFDKMVADLSWEVVSEHEAGDQATVRMKLISSGPMSGEVDFELVKRGGDWFICGVDSVG</sequence>
<keyword evidence="2" id="KW-0812">Transmembrane</keyword>
<feature type="compositionally biased region" description="Low complexity" evidence="1">
    <location>
        <begin position="86"/>
        <end position="98"/>
    </location>
</feature>
<dbReference type="PRINTS" id="PR01217">
    <property type="entry name" value="PRICHEXTENSN"/>
</dbReference>
<keyword evidence="2" id="KW-1133">Transmembrane helix</keyword>
<dbReference type="EMBL" id="BSTX01000003">
    <property type="protein sequence ID" value="GLZ80033.1"/>
    <property type="molecule type" value="Genomic_DNA"/>
</dbReference>
<dbReference type="AlphaFoldDB" id="A0A9W6WBG1"/>
<feature type="transmembrane region" description="Helical" evidence="2">
    <location>
        <begin position="150"/>
        <end position="172"/>
    </location>
</feature>
<feature type="compositionally biased region" description="Low complexity" evidence="1">
    <location>
        <begin position="8"/>
        <end position="17"/>
    </location>
</feature>
<evidence type="ECO:0000256" key="2">
    <source>
        <dbReference type="SAM" id="Phobius"/>
    </source>
</evidence>
<evidence type="ECO:0000313" key="3">
    <source>
        <dbReference type="EMBL" id="GLZ80033.1"/>
    </source>
</evidence>
<evidence type="ECO:0000313" key="4">
    <source>
        <dbReference type="Proteomes" id="UP001165079"/>
    </source>
</evidence>
<comment type="caution">
    <text evidence="3">The sequence shown here is derived from an EMBL/GenBank/DDBJ whole genome shotgun (WGS) entry which is preliminary data.</text>
</comment>
<name>A0A9W6WBG1_9ACTN</name>
<reference evidence="3" key="1">
    <citation type="submission" date="2023-03" db="EMBL/GenBank/DDBJ databases">
        <title>Actinorhabdospora filicis NBRC 111898.</title>
        <authorList>
            <person name="Ichikawa N."/>
            <person name="Sato H."/>
            <person name="Tonouchi N."/>
        </authorList>
    </citation>
    <scope>NUCLEOTIDE SEQUENCE</scope>
    <source>
        <strain evidence="3">NBRC 111898</strain>
    </source>
</reference>